<proteinExistence type="predicted"/>
<evidence type="ECO:0000313" key="3">
    <source>
        <dbReference type="Proteomes" id="UP000322244"/>
    </source>
</evidence>
<protein>
    <submittedName>
        <fullName evidence="2">NAD-dependent epimerase/dehydratase family protein</fullName>
    </submittedName>
</protein>
<name>A0A5A7S985_9NOCA</name>
<reference evidence="2 3" key="1">
    <citation type="submission" date="2019-07" db="EMBL/GenBank/DDBJ databases">
        <title>Rhodococcus cavernicolus sp. nov., isolated from a cave.</title>
        <authorList>
            <person name="Lee S.D."/>
        </authorList>
    </citation>
    <scope>NUCLEOTIDE SEQUENCE [LARGE SCALE GENOMIC DNA]</scope>
    <source>
        <strain evidence="2 3">C1-24</strain>
    </source>
</reference>
<organism evidence="2 3">
    <name type="scientific">Antrihabitans cavernicola</name>
    <dbReference type="NCBI Taxonomy" id="2495913"/>
    <lineage>
        <taxon>Bacteria</taxon>
        <taxon>Bacillati</taxon>
        <taxon>Actinomycetota</taxon>
        <taxon>Actinomycetes</taxon>
        <taxon>Mycobacteriales</taxon>
        <taxon>Nocardiaceae</taxon>
        <taxon>Antrihabitans</taxon>
    </lineage>
</organism>
<comment type="caution">
    <text evidence="2">The sequence shown here is derived from an EMBL/GenBank/DDBJ whole genome shotgun (WGS) entry which is preliminary data.</text>
</comment>
<gene>
    <name evidence="2" type="ORF">FOY51_17660</name>
</gene>
<sequence length="279" mass="29332">MILVTGATGQAGGAVVRGLLDRGLEVRAVASARSAAKVDPRAEVAVADLGDADSVQACLDGVTAAFLHSGYAGIDESQAAMRERGVQRVVLLSSSAVPSGDLTNAVGAYHIRSEQAVRDHGPSWTFLRPYSLMSNTLRWLDQLADGEIVRLPFPDVAVATLHPDDLAAVAAVCLTSDDHTGRAYPVSGPAALRPAEQVEIVAAATGRAMRFDGIPDDQARAQLGKSMPPQYVDAFYRLFVEGDADETTVVPTVRELTGAEPRTLADWATTHASAFALPS</sequence>
<dbReference type="InterPro" id="IPR016040">
    <property type="entry name" value="NAD(P)-bd_dom"/>
</dbReference>
<keyword evidence="3" id="KW-1185">Reference proteome</keyword>
<accession>A0A5A7S985</accession>
<dbReference type="Proteomes" id="UP000322244">
    <property type="component" value="Unassembled WGS sequence"/>
</dbReference>
<dbReference type="SUPFAM" id="SSF51735">
    <property type="entry name" value="NAD(P)-binding Rossmann-fold domains"/>
    <property type="match status" value="1"/>
</dbReference>
<dbReference type="PANTHER" id="PTHR43162:SF1">
    <property type="entry name" value="PRESTALK A DIFFERENTIATION PROTEIN A"/>
    <property type="match status" value="1"/>
</dbReference>
<evidence type="ECO:0000259" key="1">
    <source>
        <dbReference type="Pfam" id="PF13460"/>
    </source>
</evidence>
<dbReference type="OrthoDB" id="3510772at2"/>
<dbReference type="InterPro" id="IPR051604">
    <property type="entry name" value="Ergot_Alk_Oxidoreductase"/>
</dbReference>
<dbReference type="EMBL" id="VLNY01000008">
    <property type="protein sequence ID" value="KAA0021712.1"/>
    <property type="molecule type" value="Genomic_DNA"/>
</dbReference>
<dbReference type="InterPro" id="IPR036291">
    <property type="entry name" value="NAD(P)-bd_dom_sf"/>
</dbReference>
<dbReference type="PANTHER" id="PTHR43162">
    <property type="match status" value="1"/>
</dbReference>
<dbReference type="AlphaFoldDB" id="A0A5A7S985"/>
<feature type="domain" description="NAD(P)-binding" evidence="1">
    <location>
        <begin position="6"/>
        <end position="136"/>
    </location>
</feature>
<evidence type="ECO:0000313" key="2">
    <source>
        <dbReference type="EMBL" id="KAA0021712.1"/>
    </source>
</evidence>
<dbReference type="Pfam" id="PF13460">
    <property type="entry name" value="NAD_binding_10"/>
    <property type="match status" value="1"/>
</dbReference>
<dbReference type="Gene3D" id="3.40.50.720">
    <property type="entry name" value="NAD(P)-binding Rossmann-like Domain"/>
    <property type="match status" value="1"/>
</dbReference>
<dbReference type="RefSeq" id="WP_149431579.1">
    <property type="nucleotide sequence ID" value="NZ_VLNY01000008.1"/>
</dbReference>